<dbReference type="Gramene" id="KOM38821">
    <property type="protein sequence ID" value="KOM38821"/>
    <property type="gene ID" value="LR48_Vigan03g220300"/>
</dbReference>
<evidence type="ECO:0000313" key="2">
    <source>
        <dbReference type="Proteomes" id="UP000053144"/>
    </source>
</evidence>
<sequence>MFVVNLCAFIATNGNLDRFCYWVPLFTPLALTDQRQLHWLDAGTIISALYSLWGFMQISPQHRCLLLLFILSFFNDAVSPSFFKS</sequence>
<protein>
    <submittedName>
        <fullName evidence="1">Uncharacterized protein</fullName>
    </submittedName>
</protein>
<evidence type="ECO:0000313" key="1">
    <source>
        <dbReference type="EMBL" id="KOM38821.1"/>
    </source>
</evidence>
<dbReference type="EMBL" id="CM003373">
    <property type="protein sequence ID" value="KOM38821.1"/>
    <property type="molecule type" value="Genomic_DNA"/>
</dbReference>
<proteinExistence type="predicted"/>
<accession>A0A0L9U7V9</accession>
<dbReference type="Proteomes" id="UP000053144">
    <property type="component" value="Chromosome 3"/>
</dbReference>
<organism evidence="1 2">
    <name type="scientific">Phaseolus angularis</name>
    <name type="common">Azuki bean</name>
    <name type="synonym">Vigna angularis</name>
    <dbReference type="NCBI Taxonomy" id="3914"/>
    <lineage>
        <taxon>Eukaryota</taxon>
        <taxon>Viridiplantae</taxon>
        <taxon>Streptophyta</taxon>
        <taxon>Embryophyta</taxon>
        <taxon>Tracheophyta</taxon>
        <taxon>Spermatophyta</taxon>
        <taxon>Magnoliopsida</taxon>
        <taxon>eudicotyledons</taxon>
        <taxon>Gunneridae</taxon>
        <taxon>Pentapetalae</taxon>
        <taxon>rosids</taxon>
        <taxon>fabids</taxon>
        <taxon>Fabales</taxon>
        <taxon>Fabaceae</taxon>
        <taxon>Papilionoideae</taxon>
        <taxon>50 kb inversion clade</taxon>
        <taxon>NPAAA clade</taxon>
        <taxon>indigoferoid/millettioid clade</taxon>
        <taxon>Phaseoleae</taxon>
        <taxon>Vigna</taxon>
    </lineage>
</organism>
<dbReference type="AlphaFoldDB" id="A0A0L9U7V9"/>
<name>A0A0L9U7V9_PHAAN</name>
<reference evidence="2" key="1">
    <citation type="journal article" date="2015" name="Proc. Natl. Acad. Sci. U.S.A.">
        <title>Genome sequencing of adzuki bean (Vigna angularis) provides insight into high starch and low fat accumulation and domestication.</title>
        <authorList>
            <person name="Yang K."/>
            <person name="Tian Z."/>
            <person name="Chen C."/>
            <person name="Luo L."/>
            <person name="Zhao B."/>
            <person name="Wang Z."/>
            <person name="Yu L."/>
            <person name="Li Y."/>
            <person name="Sun Y."/>
            <person name="Li W."/>
            <person name="Chen Y."/>
            <person name="Li Y."/>
            <person name="Zhang Y."/>
            <person name="Ai D."/>
            <person name="Zhao J."/>
            <person name="Shang C."/>
            <person name="Ma Y."/>
            <person name="Wu B."/>
            <person name="Wang M."/>
            <person name="Gao L."/>
            <person name="Sun D."/>
            <person name="Zhang P."/>
            <person name="Guo F."/>
            <person name="Wang W."/>
            <person name="Li Y."/>
            <person name="Wang J."/>
            <person name="Varshney R.K."/>
            <person name="Wang J."/>
            <person name="Ling H.Q."/>
            <person name="Wan P."/>
        </authorList>
    </citation>
    <scope>NUCLEOTIDE SEQUENCE</scope>
    <source>
        <strain evidence="2">cv. Jingnong 6</strain>
    </source>
</reference>
<gene>
    <name evidence="1" type="ORF">LR48_Vigan03g220300</name>
</gene>